<gene>
    <name evidence="2" type="ORF">Ahu01nite_021030</name>
</gene>
<keyword evidence="3" id="KW-1185">Reference proteome</keyword>
<evidence type="ECO:0008006" key="4">
    <source>
        <dbReference type="Google" id="ProtNLM"/>
    </source>
</evidence>
<comment type="caution">
    <text evidence="2">The sequence shown here is derived from an EMBL/GenBank/DDBJ whole genome shotgun (WGS) entry which is preliminary data.</text>
</comment>
<evidence type="ECO:0000256" key="1">
    <source>
        <dbReference type="SAM" id="Phobius"/>
    </source>
</evidence>
<name>A0ABQ3ZK88_9ACTN</name>
<organism evidence="2 3">
    <name type="scientific">Winogradskya humida</name>
    <dbReference type="NCBI Taxonomy" id="113566"/>
    <lineage>
        <taxon>Bacteria</taxon>
        <taxon>Bacillati</taxon>
        <taxon>Actinomycetota</taxon>
        <taxon>Actinomycetes</taxon>
        <taxon>Micromonosporales</taxon>
        <taxon>Micromonosporaceae</taxon>
        <taxon>Winogradskya</taxon>
    </lineage>
</organism>
<dbReference type="Proteomes" id="UP000603200">
    <property type="component" value="Unassembled WGS sequence"/>
</dbReference>
<dbReference type="EMBL" id="BOMN01000024">
    <property type="protein sequence ID" value="GIE19001.1"/>
    <property type="molecule type" value="Genomic_DNA"/>
</dbReference>
<evidence type="ECO:0000313" key="2">
    <source>
        <dbReference type="EMBL" id="GIE19001.1"/>
    </source>
</evidence>
<reference evidence="2 3" key="1">
    <citation type="submission" date="2021-01" db="EMBL/GenBank/DDBJ databases">
        <title>Whole genome shotgun sequence of Actinoplanes humidus NBRC 14915.</title>
        <authorList>
            <person name="Komaki H."/>
            <person name="Tamura T."/>
        </authorList>
    </citation>
    <scope>NUCLEOTIDE SEQUENCE [LARGE SCALE GENOMIC DNA]</scope>
    <source>
        <strain evidence="2 3">NBRC 14915</strain>
    </source>
</reference>
<sequence length="63" mass="6500">MPENQRIDVPDGRDEAETVVLLTNAALTGVPAAYVISGSCLITAIATAAALCLVVIHRLAPRG</sequence>
<proteinExistence type="predicted"/>
<keyword evidence="1" id="KW-0472">Membrane</keyword>
<accession>A0ABQ3ZK88</accession>
<feature type="transmembrane region" description="Helical" evidence="1">
    <location>
        <begin position="32"/>
        <end position="56"/>
    </location>
</feature>
<evidence type="ECO:0000313" key="3">
    <source>
        <dbReference type="Proteomes" id="UP000603200"/>
    </source>
</evidence>
<keyword evidence="1" id="KW-0812">Transmembrane</keyword>
<protein>
    <recommendedName>
        <fullName evidence="4">MFS transporter</fullName>
    </recommendedName>
</protein>
<keyword evidence="1" id="KW-1133">Transmembrane helix</keyword>